<accession>A0A1E5WM03</accession>
<gene>
    <name evidence="1" type="ORF">BAE44_0000598</name>
</gene>
<evidence type="ECO:0000313" key="2">
    <source>
        <dbReference type="Proteomes" id="UP000095767"/>
    </source>
</evidence>
<dbReference type="AlphaFoldDB" id="A0A1E5WM03"/>
<protein>
    <submittedName>
        <fullName evidence="1">Uncharacterized protein</fullName>
    </submittedName>
</protein>
<organism evidence="1 2">
    <name type="scientific">Dichanthelium oligosanthes</name>
    <dbReference type="NCBI Taxonomy" id="888268"/>
    <lineage>
        <taxon>Eukaryota</taxon>
        <taxon>Viridiplantae</taxon>
        <taxon>Streptophyta</taxon>
        <taxon>Embryophyta</taxon>
        <taxon>Tracheophyta</taxon>
        <taxon>Spermatophyta</taxon>
        <taxon>Magnoliopsida</taxon>
        <taxon>Liliopsida</taxon>
        <taxon>Poales</taxon>
        <taxon>Poaceae</taxon>
        <taxon>PACMAD clade</taxon>
        <taxon>Panicoideae</taxon>
        <taxon>Panicodae</taxon>
        <taxon>Paniceae</taxon>
        <taxon>Dichantheliinae</taxon>
        <taxon>Dichanthelium</taxon>
    </lineage>
</organism>
<dbReference type="EMBL" id="LWDX02002006">
    <property type="protein sequence ID" value="OEL38383.1"/>
    <property type="molecule type" value="Genomic_DNA"/>
</dbReference>
<sequence>MSNLSEILSLIQMDADEILKMQPGNMMEEDIMGWAFDRAGTDTVKSAYKFLKGDQTTGVLNRNDGGASSQSG</sequence>
<name>A0A1E5WM03_9POAL</name>
<keyword evidence="2" id="KW-1185">Reference proteome</keyword>
<evidence type="ECO:0000313" key="1">
    <source>
        <dbReference type="EMBL" id="OEL38383.1"/>
    </source>
</evidence>
<dbReference type="Proteomes" id="UP000095767">
    <property type="component" value="Unassembled WGS sequence"/>
</dbReference>
<comment type="caution">
    <text evidence="1">The sequence shown here is derived from an EMBL/GenBank/DDBJ whole genome shotgun (WGS) entry which is preliminary data.</text>
</comment>
<reference evidence="1 2" key="1">
    <citation type="submission" date="2016-09" db="EMBL/GenBank/DDBJ databases">
        <title>The draft genome of Dichanthelium oligosanthes: A C3 panicoid grass species.</title>
        <authorList>
            <person name="Studer A.J."/>
            <person name="Schnable J.C."/>
            <person name="Brutnell T.P."/>
        </authorList>
    </citation>
    <scope>NUCLEOTIDE SEQUENCE [LARGE SCALE GENOMIC DNA]</scope>
    <source>
        <strain evidence="2">cv. Kellogg 1175</strain>
        <tissue evidence="1">Leaf</tissue>
    </source>
</reference>
<proteinExistence type="predicted"/>